<evidence type="ECO:0000256" key="3">
    <source>
        <dbReference type="ARBA" id="ARBA00022723"/>
    </source>
</evidence>
<dbReference type="Gene3D" id="3.40.50.450">
    <property type="match status" value="1"/>
</dbReference>
<proteinExistence type="inferred from homology"/>
<dbReference type="SUPFAM" id="SSF53784">
    <property type="entry name" value="Phosphofructokinase"/>
    <property type="match status" value="1"/>
</dbReference>
<dbReference type="InterPro" id="IPR035966">
    <property type="entry name" value="PKF_sf"/>
</dbReference>
<keyword evidence="3" id="KW-0479">Metal-binding</keyword>
<dbReference type="Pfam" id="PF00365">
    <property type="entry name" value="PFK"/>
    <property type="match status" value="1"/>
</dbReference>
<dbReference type="InterPro" id="IPR000023">
    <property type="entry name" value="Phosphofructokinase_dom"/>
</dbReference>
<dbReference type="GO" id="GO:0046872">
    <property type="term" value="F:metal ion binding"/>
    <property type="evidence" value="ECO:0007669"/>
    <property type="project" value="UniProtKB-KW"/>
</dbReference>
<dbReference type="EMBL" id="LR746496">
    <property type="protein sequence ID" value="CAA7603248.1"/>
    <property type="molecule type" value="Genomic_DNA"/>
</dbReference>
<organism evidence="8">
    <name type="scientific">Acididesulfobacillus acetoxydans</name>
    <dbReference type="NCBI Taxonomy" id="1561005"/>
    <lineage>
        <taxon>Bacteria</taxon>
        <taxon>Bacillati</taxon>
        <taxon>Bacillota</taxon>
        <taxon>Clostridia</taxon>
        <taxon>Eubacteriales</taxon>
        <taxon>Peptococcaceae</taxon>
        <taxon>Acididesulfobacillus</taxon>
    </lineage>
</organism>
<dbReference type="EMBL" id="CDGJ01000012">
    <property type="protein sequence ID" value="CEJ06037.1"/>
    <property type="molecule type" value="Genomic_DNA"/>
</dbReference>
<evidence type="ECO:0000256" key="6">
    <source>
        <dbReference type="ARBA" id="ARBA00038478"/>
    </source>
</evidence>
<dbReference type="EC" id="2.7.1.11" evidence="8 9"/>
<evidence type="ECO:0000256" key="5">
    <source>
        <dbReference type="ARBA" id="ARBA00022842"/>
    </source>
</evidence>
<evidence type="ECO:0000313" key="10">
    <source>
        <dbReference type="Proteomes" id="UP001071230"/>
    </source>
</evidence>
<reference evidence="8" key="2">
    <citation type="submission" date="2020-01" db="EMBL/GenBank/DDBJ databases">
        <authorList>
            <person name="Hornung B."/>
        </authorList>
    </citation>
    <scope>NUCLEOTIDE SEQUENCE</scope>
    <source>
        <strain evidence="8">PacBioINE</strain>
    </source>
</reference>
<name>A0A8S0W5K6_9FIRM</name>
<dbReference type="Proteomes" id="UP000836597">
    <property type="component" value="Chromosome"/>
</dbReference>
<dbReference type="RefSeq" id="WP_420838691.1">
    <property type="nucleotide sequence ID" value="NZ_LR746496.1"/>
</dbReference>
<dbReference type="GO" id="GO:0003872">
    <property type="term" value="F:6-phosphofructokinase activity"/>
    <property type="evidence" value="ECO:0007669"/>
    <property type="project" value="UniProtKB-EC"/>
</dbReference>
<dbReference type="InterPro" id="IPR022953">
    <property type="entry name" value="ATP_PFK"/>
</dbReference>
<evidence type="ECO:0000256" key="4">
    <source>
        <dbReference type="ARBA" id="ARBA00022777"/>
    </source>
</evidence>
<dbReference type="KEGG" id="aacx:DEACI_4071"/>
<keyword evidence="5" id="KW-0460">Magnesium</keyword>
<comment type="cofactor">
    <cofactor evidence="1">
        <name>Mg(2+)</name>
        <dbReference type="ChEBI" id="CHEBI:18420"/>
    </cofactor>
</comment>
<protein>
    <submittedName>
        <fullName evidence="8 9">Phosphofructokinase</fullName>
        <ecNumber evidence="8 9">2.7.1.11</ecNumber>
    </submittedName>
</protein>
<dbReference type="GO" id="GO:0006002">
    <property type="term" value="P:fructose 6-phosphate metabolic process"/>
    <property type="evidence" value="ECO:0007669"/>
    <property type="project" value="InterPro"/>
</dbReference>
<gene>
    <name evidence="9" type="ORF">DEACI_0483</name>
    <name evidence="8" type="ORF">DEACI_4071</name>
</gene>
<sequence>MHNYEEYCCVNERGDAPGMNAAILVVVCQGLAQGLEVYGVYDGFQGLID</sequence>
<dbReference type="Proteomes" id="UP001071230">
    <property type="component" value="Unassembled WGS sequence"/>
</dbReference>
<keyword evidence="2 8" id="KW-0808">Transferase</keyword>
<feature type="domain" description="Phosphofructokinase" evidence="7">
    <location>
        <begin position="12"/>
        <end position="49"/>
    </location>
</feature>
<dbReference type="AlphaFoldDB" id="A0A8S0W5K6"/>
<evidence type="ECO:0000259" key="7">
    <source>
        <dbReference type="Pfam" id="PF00365"/>
    </source>
</evidence>
<comment type="similarity">
    <text evidence="6">Belongs to the phosphofructokinase type A (PFKA) family.</text>
</comment>
<evidence type="ECO:0000313" key="8">
    <source>
        <dbReference type="EMBL" id="CAA7603248.1"/>
    </source>
</evidence>
<keyword evidence="10" id="KW-1185">Reference proteome</keyword>
<evidence type="ECO:0000256" key="1">
    <source>
        <dbReference type="ARBA" id="ARBA00001946"/>
    </source>
</evidence>
<evidence type="ECO:0000313" key="9">
    <source>
        <dbReference type="EMBL" id="CEJ06037.1"/>
    </source>
</evidence>
<accession>A0A8S0W5K6</accession>
<reference evidence="9" key="1">
    <citation type="submission" date="2014-11" db="EMBL/GenBank/DDBJ databases">
        <authorList>
            <person name="Hornung B.V."/>
        </authorList>
    </citation>
    <scope>NUCLEOTIDE SEQUENCE</scope>
    <source>
        <strain evidence="9">INE</strain>
    </source>
</reference>
<keyword evidence="4" id="KW-0418">Kinase</keyword>
<evidence type="ECO:0000256" key="2">
    <source>
        <dbReference type="ARBA" id="ARBA00022679"/>
    </source>
</evidence>
<dbReference type="PRINTS" id="PR00476">
    <property type="entry name" value="PHFRCTKINASE"/>
</dbReference>